<dbReference type="GO" id="GO:0006487">
    <property type="term" value="P:protein N-linked glycosylation"/>
    <property type="evidence" value="ECO:0007669"/>
    <property type="project" value="TreeGrafter"/>
</dbReference>
<evidence type="ECO:0000256" key="3">
    <source>
        <dbReference type="ARBA" id="ARBA00022679"/>
    </source>
</evidence>
<proteinExistence type="inferred from homology"/>
<keyword evidence="5" id="KW-1185">Reference proteome</keyword>
<comment type="similarity">
    <text evidence="1">Belongs to the glycosyltransferase 34 family.</text>
</comment>
<keyword evidence="3 4" id="KW-0808">Transferase</keyword>
<dbReference type="STRING" id="1163406.A0A0L0N2D3"/>
<dbReference type="Gene3D" id="3.90.550.10">
    <property type="entry name" value="Spore Coat Polysaccharide Biosynthesis Protein SpsA, Chain A"/>
    <property type="match status" value="1"/>
</dbReference>
<dbReference type="PANTHER" id="PTHR31306">
    <property type="entry name" value="ALPHA-1,6-MANNOSYLTRANSFERASE MNN11-RELATED"/>
    <property type="match status" value="1"/>
</dbReference>
<evidence type="ECO:0000313" key="4">
    <source>
        <dbReference type="EMBL" id="KND88288.1"/>
    </source>
</evidence>
<dbReference type="Proteomes" id="UP000036947">
    <property type="component" value="Unassembled WGS sequence"/>
</dbReference>
<evidence type="ECO:0000256" key="2">
    <source>
        <dbReference type="ARBA" id="ARBA00022676"/>
    </source>
</evidence>
<organism evidence="4 5">
    <name type="scientific">Tolypocladium ophioglossoides (strain CBS 100239)</name>
    <name type="common">Snaketongue truffleclub</name>
    <name type="synonym">Elaphocordyceps ophioglossoides</name>
    <dbReference type="NCBI Taxonomy" id="1163406"/>
    <lineage>
        <taxon>Eukaryota</taxon>
        <taxon>Fungi</taxon>
        <taxon>Dikarya</taxon>
        <taxon>Ascomycota</taxon>
        <taxon>Pezizomycotina</taxon>
        <taxon>Sordariomycetes</taxon>
        <taxon>Hypocreomycetidae</taxon>
        <taxon>Hypocreales</taxon>
        <taxon>Ophiocordycipitaceae</taxon>
        <taxon>Tolypocladium</taxon>
    </lineage>
</organism>
<name>A0A0L0N2D3_TOLOC</name>
<gene>
    <name evidence="4" type="ORF">TOPH_07092</name>
</gene>
<sequence length="352" mass="40724">MARRITVVHACVATLLTSVCVVFLRLRFYTPTVVTEVHEPNPIDTVTEPLPTYDRLYEDIRGTVLGTDGTITTPTRHLYILTLTREGGAELPQEEAVIDIDAVYQARVGKVSILYGEGSPAYERALRTHEEHNRLHGYSMFVQRESILDGYWTKPAYIQYVLLQELSKPESQRLSWLFWFDADTVVLNYKMPLETFLPPDMDDDLSDVHISVTEDWNGLNNGVFAIRTAPYSVNLLASILAFRDFRPDTILPFQDQSAMEMLLHEPKFAEHAVTVPQRHEAYKYVEVRRGDLLVHFAGVPGREGLMNDWCEQSERQDPEWVVYPEDTSYPAEIKQFWDIVREERRERKDIEQ</sequence>
<dbReference type="Pfam" id="PF05637">
    <property type="entry name" value="Glyco_transf_34"/>
    <property type="match status" value="1"/>
</dbReference>
<reference evidence="4 5" key="1">
    <citation type="journal article" date="2015" name="BMC Genomics">
        <title>The genome of the truffle-parasite Tolypocladium ophioglossoides and the evolution of antifungal peptaibiotics.</title>
        <authorList>
            <person name="Quandt C.A."/>
            <person name="Bushley K.E."/>
            <person name="Spatafora J.W."/>
        </authorList>
    </citation>
    <scope>NUCLEOTIDE SEQUENCE [LARGE SCALE GENOMIC DNA]</scope>
    <source>
        <strain evidence="4 5">CBS 100239</strain>
    </source>
</reference>
<dbReference type="PANTHER" id="PTHR31306:SF8">
    <property type="entry name" value="GLYCOSYLTRANSFERASE FAMILY 34 PROTEIN"/>
    <property type="match status" value="1"/>
</dbReference>
<dbReference type="AlphaFoldDB" id="A0A0L0N2D3"/>
<evidence type="ECO:0000313" key="5">
    <source>
        <dbReference type="Proteomes" id="UP000036947"/>
    </source>
</evidence>
<dbReference type="GO" id="GO:0000139">
    <property type="term" value="C:Golgi membrane"/>
    <property type="evidence" value="ECO:0007669"/>
    <property type="project" value="TreeGrafter"/>
</dbReference>
<accession>A0A0L0N2D3</accession>
<dbReference type="InterPro" id="IPR008630">
    <property type="entry name" value="Glyco_trans_34"/>
</dbReference>
<evidence type="ECO:0000256" key="1">
    <source>
        <dbReference type="ARBA" id="ARBA00005664"/>
    </source>
</evidence>
<dbReference type="InterPro" id="IPR029044">
    <property type="entry name" value="Nucleotide-diphossugar_trans"/>
</dbReference>
<keyword evidence="2 4" id="KW-0328">Glycosyltransferase</keyword>
<protein>
    <submittedName>
        <fullName evidence="4">Alpha-1,2-galactosyltransferase</fullName>
    </submittedName>
</protein>
<dbReference type="OrthoDB" id="4918811at2759"/>
<dbReference type="EMBL" id="LFRF01000027">
    <property type="protein sequence ID" value="KND88288.1"/>
    <property type="molecule type" value="Genomic_DNA"/>
</dbReference>
<dbReference type="GO" id="GO:0016757">
    <property type="term" value="F:glycosyltransferase activity"/>
    <property type="evidence" value="ECO:0007669"/>
    <property type="project" value="UniProtKB-KW"/>
</dbReference>
<comment type="caution">
    <text evidence="4">The sequence shown here is derived from an EMBL/GenBank/DDBJ whole genome shotgun (WGS) entry which is preliminary data.</text>
</comment>